<keyword evidence="6" id="KW-0238">DNA-binding</keyword>
<evidence type="ECO:0000256" key="3">
    <source>
        <dbReference type="ARBA" id="ARBA00022737"/>
    </source>
</evidence>
<dbReference type="VEuPathDB" id="VectorBase:AFAF005686"/>
<evidence type="ECO:0000313" key="13">
    <source>
        <dbReference type="Proteomes" id="UP000075886"/>
    </source>
</evidence>
<feature type="domain" description="C2H2-type" evidence="10">
    <location>
        <begin position="363"/>
        <end position="390"/>
    </location>
</feature>
<dbReference type="EMBL" id="AXCN02000642">
    <property type="status" value="NOT_ANNOTATED_CDS"/>
    <property type="molecule type" value="Genomic_DNA"/>
</dbReference>
<evidence type="ECO:0000256" key="4">
    <source>
        <dbReference type="ARBA" id="ARBA00022771"/>
    </source>
</evidence>
<dbReference type="GO" id="GO:0005634">
    <property type="term" value="C:nucleus"/>
    <property type="evidence" value="ECO:0007669"/>
    <property type="project" value="UniProtKB-SubCell"/>
</dbReference>
<evidence type="ECO:0000256" key="5">
    <source>
        <dbReference type="ARBA" id="ARBA00022833"/>
    </source>
</evidence>
<dbReference type="EnsemblMetazoa" id="AFAF005686-RA">
    <property type="protein sequence ID" value="AFAF005686-PA"/>
    <property type="gene ID" value="AFAF005686"/>
</dbReference>
<evidence type="ECO:0000259" key="10">
    <source>
        <dbReference type="PROSITE" id="PS50157"/>
    </source>
</evidence>
<feature type="domain" description="C2H2-type" evidence="10">
    <location>
        <begin position="545"/>
        <end position="572"/>
    </location>
</feature>
<dbReference type="PANTHER" id="PTHR16515:SF2">
    <property type="entry name" value="PR DOMAIN ZINC FINGER PROTEIN 4"/>
    <property type="match status" value="1"/>
</dbReference>
<feature type="binding site" evidence="9">
    <location>
        <position position="34"/>
    </location>
    <ligand>
        <name>Zn(2+)</name>
        <dbReference type="ChEBI" id="CHEBI:29105"/>
    </ligand>
</feature>
<keyword evidence="2 9" id="KW-0479">Metal-binding</keyword>
<dbReference type="STRING" id="69004.A0A182Q9G1"/>
<dbReference type="SUPFAM" id="SSF57667">
    <property type="entry name" value="beta-beta-alpha zinc fingers"/>
    <property type="match status" value="5"/>
</dbReference>
<keyword evidence="3" id="KW-0677">Repeat</keyword>
<keyword evidence="5 9" id="KW-0862">Zinc</keyword>
<keyword evidence="13" id="KW-1185">Reference proteome</keyword>
<evidence type="ECO:0000259" key="11">
    <source>
        <dbReference type="PROSITE" id="PS51915"/>
    </source>
</evidence>
<dbReference type="FunFam" id="3.30.160.60:FF:000446">
    <property type="entry name" value="Zinc finger protein"/>
    <property type="match status" value="2"/>
</dbReference>
<evidence type="ECO:0000256" key="9">
    <source>
        <dbReference type="PROSITE-ProRule" id="PRU01263"/>
    </source>
</evidence>
<dbReference type="GO" id="GO:0010468">
    <property type="term" value="P:regulation of gene expression"/>
    <property type="evidence" value="ECO:0007669"/>
    <property type="project" value="TreeGrafter"/>
</dbReference>
<dbReference type="AlphaFoldDB" id="A0A182Q9G1"/>
<dbReference type="InterPro" id="IPR013087">
    <property type="entry name" value="Znf_C2H2_type"/>
</dbReference>
<evidence type="ECO:0000313" key="12">
    <source>
        <dbReference type="EnsemblMetazoa" id="AFAF005686-PA"/>
    </source>
</evidence>
<feature type="domain" description="C2H2-type" evidence="10">
    <location>
        <begin position="573"/>
        <end position="601"/>
    </location>
</feature>
<dbReference type="SUPFAM" id="SSF57716">
    <property type="entry name" value="Glucocorticoid receptor-like (DNA-binding domain)"/>
    <property type="match status" value="1"/>
</dbReference>
<feature type="domain" description="C2H2-type" evidence="10">
    <location>
        <begin position="517"/>
        <end position="544"/>
    </location>
</feature>
<evidence type="ECO:0000256" key="2">
    <source>
        <dbReference type="ARBA" id="ARBA00022723"/>
    </source>
</evidence>
<keyword evidence="4 8" id="KW-0863">Zinc-finger</keyword>
<sequence length="695" mass="80458">MEEVSDQTPLPNCPMASYPTSAHKMLLQRFCRLCMRESPFLLPFSAMLKEITLADMLDRLLGAFRIKQTAELPNGVCTNCLTKLEYAYSVQKEFVRNEQRLRHYKQHGQLLEKLFAFQSHITIIKERSATQLIAENDEEILQERIEIEPKFEVPGMCAAESSAAATFKSMVPPGGWVVMACDCPSQPSAPSTRLTAKLTKPVRPVLKRPRRNRAILRQAIAAETSVGASTTSIDPCKCYVCGRVMECAQGLRDHLVEHVGMLPYTCASCSEAQDASNDASPTPITSLAMLQRHFRMHSYPLKCPYCPQRFRQHTSVYAHVRYRHEMFDNPEGYTCDVCGVKIRYRPSFMYHIRMHHHEQRGTYRCQYCQRVFGTRARLERHERAHTGERPFACHLCPKTFAHGGQLTTHLSRHNNERGHQCEQCGKAFFNKAMLRQHLESHETVESRKEVGAKAKPRQQRPCPFAGCTHVARTYQAYYMHRLRHEMAHRCEECGRRFARLCELRRHVRIYHSTDKPFKCEPCEKTFLSSQSYREHMDAHSNVRRFECDICDKKFVRRRNLVNHRMSHTNNRPYRCDRCDSTFKYKSDYNRHRKHKHEQMDQGESAEVLDQGLLEDGEETVNEIVLMAEDPIMDGILEQSVQQAILSKENIEIDGNSYGEVVETVEESIVVEQPFVSIGIDEVTKQEYIIEYINHA</sequence>
<comment type="subcellular location">
    <subcellularLocation>
        <location evidence="1">Nucleus</location>
    </subcellularLocation>
</comment>
<dbReference type="Gene3D" id="3.30.160.60">
    <property type="entry name" value="Classic Zinc Finger"/>
    <property type="match status" value="9"/>
</dbReference>
<dbReference type="SMART" id="SM00868">
    <property type="entry name" value="zf-AD"/>
    <property type="match status" value="1"/>
</dbReference>
<feature type="domain" description="C2H2-type" evidence="10">
    <location>
        <begin position="488"/>
        <end position="516"/>
    </location>
</feature>
<dbReference type="FunFam" id="3.30.160.60:FF:000065">
    <property type="entry name" value="B-cell CLL/lymphoma 6, member B"/>
    <property type="match status" value="1"/>
</dbReference>
<dbReference type="InterPro" id="IPR012934">
    <property type="entry name" value="Znf_AD"/>
</dbReference>
<keyword evidence="7" id="KW-0539">Nucleus</keyword>
<feature type="domain" description="C2H2-type" evidence="10">
    <location>
        <begin position="391"/>
        <end position="418"/>
    </location>
</feature>
<evidence type="ECO:0000256" key="1">
    <source>
        <dbReference type="ARBA" id="ARBA00004123"/>
    </source>
</evidence>
<dbReference type="SMART" id="SM00355">
    <property type="entry name" value="ZnF_C2H2"/>
    <property type="match status" value="13"/>
</dbReference>
<protein>
    <recommendedName>
        <fullName evidence="14">Protein krueppel</fullName>
    </recommendedName>
</protein>
<organism evidence="12 13">
    <name type="scientific">Anopheles farauti</name>
    <dbReference type="NCBI Taxonomy" id="69004"/>
    <lineage>
        <taxon>Eukaryota</taxon>
        <taxon>Metazoa</taxon>
        <taxon>Ecdysozoa</taxon>
        <taxon>Arthropoda</taxon>
        <taxon>Hexapoda</taxon>
        <taxon>Insecta</taxon>
        <taxon>Pterygota</taxon>
        <taxon>Neoptera</taxon>
        <taxon>Endopterygota</taxon>
        <taxon>Diptera</taxon>
        <taxon>Nematocera</taxon>
        <taxon>Culicoidea</taxon>
        <taxon>Culicidae</taxon>
        <taxon>Anophelinae</taxon>
        <taxon>Anopheles</taxon>
    </lineage>
</organism>
<evidence type="ECO:0000256" key="8">
    <source>
        <dbReference type="PROSITE-ProRule" id="PRU00042"/>
    </source>
</evidence>
<dbReference type="PROSITE" id="PS00028">
    <property type="entry name" value="ZINC_FINGER_C2H2_1"/>
    <property type="match status" value="10"/>
</dbReference>
<feature type="binding site" evidence="9">
    <location>
        <position position="31"/>
    </location>
    <ligand>
        <name>Zn(2+)</name>
        <dbReference type="ChEBI" id="CHEBI:29105"/>
    </ligand>
</feature>
<reference evidence="13" key="1">
    <citation type="submission" date="2014-01" db="EMBL/GenBank/DDBJ databases">
        <title>The Genome Sequence of Anopheles farauti FAR1 (V2).</title>
        <authorList>
            <consortium name="The Broad Institute Genomics Platform"/>
            <person name="Neafsey D.E."/>
            <person name="Besansky N."/>
            <person name="Howell P."/>
            <person name="Walton C."/>
            <person name="Young S.K."/>
            <person name="Zeng Q."/>
            <person name="Gargeya S."/>
            <person name="Fitzgerald M."/>
            <person name="Haas B."/>
            <person name="Abouelleil A."/>
            <person name="Allen A.W."/>
            <person name="Alvarado L."/>
            <person name="Arachchi H.M."/>
            <person name="Berlin A.M."/>
            <person name="Chapman S.B."/>
            <person name="Gainer-Dewar J."/>
            <person name="Goldberg J."/>
            <person name="Griggs A."/>
            <person name="Gujja S."/>
            <person name="Hansen M."/>
            <person name="Howarth C."/>
            <person name="Imamovic A."/>
            <person name="Ireland A."/>
            <person name="Larimer J."/>
            <person name="McCowan C."/>
            <person name="Murphy C."/>
            <person name="Pearson M."/>
            <person name="Poon T.W."/>
            <person name="Priest M."/>
            <person name="Roberts A."/>
            <person name="Saif S."/>
            <person name="Shea T."/>
            <person name="Sisk P."/>
            <person name="Sykes S."/>
            <person name="Wortman J."/>
            <person name="Nusbaum C."/>
            <person name="Birren B."/>
        </authorList>
    </citation>
    <scope>NUCLEOTIDE SEQUENCE [LARGE SCALE GENOMIC DNA]</scope>
    <source>
        <strain evidence="13">FAR1</strain>
    </source>
</reference>
<dbReference type="Pfam" id="PF00096">
    <property type="entry name" value="zf-C2H2"/>
    <property type="match status" value="5"/>
</dbReference>
<dbReference type="PROSITE" id="PS51915">
    <property type="entry name" value="ZAD"/>
    <property type="match status" value="1"/>
</dbReference>
<dbReference type="Proteomes" id="UP000075886">
    <property type="component" value="Unassembled WGS sequence"/>
</dbReference>
<feature type="domain" description="C2H2-type" evidence="10">
    <location>
        <begin position="301"/>
        <end position="324"/>
    </location>
</feature>
<dbReference type="PANTHER" id="PTHR16515">
    <property type="entry name" value="PR DOMAIN ZINC FINGER PROTEIN"/>
    <property type="match status" value="1"/>
</dbReference>
<feature type="binding site" evidence="9">
    <location>
        <position position="77"/>
    </location>
    <ligand>
        <name>Zn(2+)</name>
        <dbReference type="ChEBI" id="CHEBI:29105"/>
    </ligand>
</feature>
<evidence type="ECO:0000256" key="6">
    <source>
        <dbReference type="ARBA" id="ARBA00023125"/>
    </source>
</evidence>
<dbReference type="InterPro" id="IPR036236">
    <property type="entry name" value="Znf_C2H2_sf"/>
</dbReference>
<dbReference type="Pfam" id="PF07776">
    <property type="entry name" value="zf-AD"/>
    <property type="match status" value="1"/>
</dbReference>
<reference evidence="12" key="2">
    <citation type="submission" date="2020-05" db="UniProtKB">
        <authorList>
            <consortium name="EnsemblMetazoa"/>
        </authorList>
    </citation>
    <scope>IDENTIFICATION</scope>
    <source>
        <strain evidence="12">FAR1</strain>
    </source>
</reference>
<feature type="domain" description="C2H2-type" evidence="10">
    <location>
        <begin position="333"/>
        <end position="360"/>
    </location>
</feature>
<accession>A0A182Q9G1</accession>
<name>A0A182Q9G1_9DIPT</name>
<evidence type="ECO:0000256" key="7">
    <source>
        <dbReference type="ARBA" id="ARBA00023242"/>
    </source>
</evidence>
<proteinExistence type="predicted"/>
<evidence type="ECO:0008006" key="14">
    <source>
        <dbReference type="Google" id="ProtNLM"/>
    </source>
</evidence>
<dbReference type="PROSITE" id="PS50157">
    <property type="entry name" value="ZINC_FINGER_C2H2_2"/>
    <property type="match status" value="10"/>
</dbReference>
<feature type="domain" description="C2H2-type" evidence="10">
    <location>
        <begin position="419"/>
        <end position="446"/>
    </location>
</feature>
<dbReference type="GO" id="GO:0008270">
    <property type="term" value="F:zinc ion binding"/>
    <property type="evidence" value="ECO:0007669"/>
    <property type="project" value="UniProtKB-UniRule"/>
</dbReference>
<feature type="domain" description="ZAD" evidence="11">
    <location>
        <begin position="29"/>
        <end position="104"/>
    </location>
</feature>
<dbReference type="InterPro" id="IPR050331">
    <property type="entry name" value="Zinc_finger"/>
</dbReference>
<feature type="domain" description="C2H2-type" evidence="10">
    <location>
        <begin position="236"/>
        <end position="263"/>
    </location>
</feature>
<feature type="binding site" evidence="9">
    <location>
        <position position="80"/>
    </location>
    <ligand>
        <name>Zn(2+)</name>
        <dbReference type="ChEBI" id="CHEBI:29105"/>
    </ligand>
</feature>